<dbReference type="HAMAP" id="MF_01057">
    <property type="entry name" value="tRNA_methyltr_TrmB"/>
    <property type="match status" value="1"/>
</dbReference>
<evidence type="ECO:0000313" key="8">
    <source>
        <dbReference type="EMBL" id="QSE96710.1"/>
    </source>
</evidence>
<comment type="pathway">
    <text evidence="7">tRNA modification; N(7)-methylguanine-tRNA biosynthesis.</text>
</comment>
<accession>A0A974WIE5</accession>
<evidence type="ECO:0000256" key="6">
    <source>
        <dbReference type="ARBA" id="ARBA00022694"/>
    </source>
</evidence>
<keyword evidence="3 7" id="KW-0489">Methyltransferase</keyword>
<organism evidence="8 9">
    <name type="scientific">Fulvivirga lutea</name>
    <dbReference type="NCBI Taxonomy" id="2810512"/>
    <lineage>
        <taxon>Bacteria</taxon>
        <taxon>Pseudomonadati</taxon>
        <taxon>Bacteroidota</taxon>
        <taxon>Cytophagia</taxon>
        <taxon>Cytophagales</taxon>
        <taxon>Fulvivirgaceae</taxon>
        <taxon>Fulvivirga</taxon>
    </lineage>
</organism>
<dbReference type="KEGG" id="fuv:JR347_14050"/>
<dbReference type="AlphaFoldDB" id="A0A974WIE5"/>
<evidence type="ECO:0000256" key="4">
    <source>
        <dbReference type="ARBA" id="ARBA00022679"/>
    </source>
</evidence>
<proteinExistence type="inferred from homology"/>
<dbReference type="NCBIfam" id="TIGR00091">
    <property type="entry name" value="tRNA (guanosine(46)-N7)-methyltransferase TrmB"/>
    <property type="match status" value="1"/>
</dbReference>
<sequence length="220" mass="26076">MGRRKLRKFAEIAERPNVVEPSKEIYEKVKGKWNELIFRNDQPITLELACGRGEYSIGLARIFPERNHIGIDIKGDRIWKGSGIALDEGLSNVAFLRTHMLELSNFFEKNEVSEIWITFPDPRPRDRDEKRRVTHDRYLDIYKSLVKSDAVIRLKTDNTGLFEYSLEVLKNRTDIKDLTYTFDLYHSELKPECHDIRTRYEKKFSEEGHDIKYLRFSFVN</sequence>
<dbReference type="Proteomes" id="UP000662783">
    <property type="component" value="Chromosome"/>
</dbReference>
<keyword evidence="4 7" id="KW-0808">Transferase</keyword>
<evidence type="ECO:0000256" key="2">
    <source>
        <dbReference type="ARBA" id="ARBA00003015"/>
    </source>
</evidence>
<feature type="binding site" evidence="7">
    <location>
        <position position="121"/>
    </location>
    <ligand>
        <name>S-adenosyl-L-methionine</name>
        <dbReference type="ChEBI" id="CHEBI:59789"/>
    </ligand>
</feature>
<evidence type="ECO:0000256" key="3">
    <source>
        <dbReference type="ARBA" id="ARBA00022603"/>
    </source>
</evidence>
<gene>
    <name evidence="7 8" type="primary">trmB</name>
    <name evidence="8" type="ORF">JR347_14050</name>
</gene>
<feature type="binding site" evidence="7">
    <location>
        <position position="157"/>
    </location>
    <ligand>
        <name>substrate</name>
    </ligand>
</feature>
<dbReference type="EC" id="2.1.1.33" evidence="7"/>
<reference evidence="8" key="1">
    <citation type="submission" date="2021-02" db="EMBL/GenBank/DDBJ databases">
        <title>Fulvivirga sp. S481 isolated from sea water.</title>
        <authorList>
            <person name="Bae S.S."/>
            <person name="Baek K."/>
        </authorList>
    </citation>
    <scope>NUCLEOTIDE SEQUENCE</scope>
    <source>
        <strain evidence="8">S481</strain>
    </source>
</reference>
<name>A0A974WIE5_9BACT</name>
<feature type="binding site" evidence="7">
    <location>
        <position position="72"/>
    </location>
    <ligand>
        <name>S-adenosyl-L-methionine</name>
        <dbReference type="ChEBI" id="CHEBI:59789"/>
    </ligand>
</feature>
<evidence type="ECO:0000256" key="5">
    <source>
        <dbReference type="ARBA" id="ARBA00022691"/>
    </source>
</evidence>
<feature type="binding site" evidence="7">
    <location>
        <position position="47"/>
    </location>
    <ligand>
        <name>S-adenosyl-L-methionine</name>
        <dbReference type="ChEBI" id="CHEBI:59789"/>
    </ligand>
</feature>
<dbReference type="InterPro" id="IPR003358">
    <property type="entry name" value="tRNA_(Gua-N-7)_MeTrfase_Trmb"/>
</dbReference>
<dbReference type="SUPFAM" id="SSF53335">
    <property type="entry name" value="S-adenosyl-L-methionine-dependent methyltransferases"/>
    <property type="match status" value="1"/>
</dbReference>
<dbReference type="NCBIfam" id="NF001080">
    <property type="entry name" value="PRK00121.2-2"/>
    <property type="match status" value="1"/>
</dbReference>
<comment type="function">
    <text evidence="2 7">Catalyzes the formation of N(7)-methylguanine at position 46 (m7G46) in tRNA.</text>
</comment>
<feature type="binding site" evidence="7">
    <location>
        <begin position="198"/>
        <end position="201"/>
    </location>
    <ligand>
        <name>substrate</name>
    </ligand>
</feature>
<protein>
    <recommendedName>
        <fullName evidence="7">tRNA (guanine-N(7)-)-methyltransferase</fullName>
        <ecNumber evidence="7">2.1.1.33</ecNumber>
    </recommendedName>
    <alternativeName>
        <fullName evidence="7">tRNA (guanine(46)-N(7))-methyltransferase</fullName>
    </alternativeName>
    <alternativeName>
        <fullName evidence="7">tRNA(m7G46)-methyltransferase</fullName>
    </alternativeName>
</protein>
<dbReference type="EMBL" id="CP070608">
    <property type="protein sequence ID" value="QSE96710.1"/>
    <property type="molecule type" value="Genomic_DNA"/>
</dbReference>
<dbReference type="Pfam" id="PF02390">
    <property type="entry name" value="Methyltransf_4"/>
    <property type="match status" value="1"/>
</dbReference>
<dbReference type="InterPro" id="IPR055361">
    <property type="entry name" value="tRNA_methyltr_TrmB_bact"/>
</dbReference>
<comment type="catalytic activity">
    <reaction evidence="1 7">
        <text>guanosine(46) in tRNA + S-adenosyl-L-methionine = N(7)-methylguanosine(46) in tRNA + S-adenosyl-L-homocysteine</text>
        <dbReference type="Rhea" id="RHEA:42708"/>
        <dbReference type="Rhea" id="RHEA-COMP:10188"/>
        <dbReference type="Rhea" id="RHEA-COMP:10189"/>
        <dbReference type="ChEBI" id="CHEBI:57856"/>
        <dbReference type="ChEBI" id="CHEBI:59789"/>
        <dbReference type="ChEBI" id="CHEBI:74269"/>
        <dbReference type="ChEBI" id="CHEBI:74480"/>
        <dbReference type="EC" id="2.1.1.33"/>
    </reaction>
</comment>
<dbReference type="PROSITE" id="PS51625">
    <property type="entry name" value="SAM_MT_TRMB"/>
    <property type="match status" value="1"/>
</dbReference>
<comment type="similarity">
    <text evidence="7">Belongs to the class I-like SAM-binding methyltransferase superfamily. TrmB family.</text>
</comment>
<dbReference type="Gene3D" id="3.40.50.150">
    <property type="entry name" value="Vaccinia Virus protein VP39"/>
    <property type="match status" value="1"/>
</dbReference>
<keyword evidence="9" id="KW-1185">Reference proteome</keyword>
<dbReference type="RefSeq" id="WP_205721224.1">
    <property type="nucleotide sequence ID" value="NZ_CP070608.1"/>
</dbReference>
<dbReference type="PANTHER" id="PTHR23417:SF14">
    <property type="entry name" value="PENTACOTRIPEPTIDE-REPEAT REGION OF PRORP DOMAIN-CONTAINING PROTEIN"/>
    <property type="match status" value="1"/>
</dbReference>
<dbReference type="PANTHER" id="PTHR23417">
    <property type="entry name" value="3-DEOXY-D-MANNO-OCTULOSONIC-ACID TRANSFERASE/TRNA GUANINE-N 7 - -METHYLTRANSFERASE"/>
    <property type="match status" value="1"/>
</dbReference>
<dbReference type="GO" id="GO:0043527">
    <property type="term" value="C:tRNA methyltransferase complex"/>
    <property type="evidence" value="ECO:0007669"/>
    <property type="project" value="TreeGrafter"/>
</dbReference>
<keyword evidence="5 7" id="KW-0949">S-adenosyl-L-methionine</keyword>
<evidence type="ECO:0000256" key="1">
    <source>
        <dbReference type="ARBA" id="ARBA00000142"/>
    </source>
</evidence>
<keyword evidence="6 7" id="KW-0819">tRNA processing</keyword>
<comment type="caution">
    <text evidence="7">Lacks conserved residue(s) required for the propagation of feature annotation.</text>
</comment>
<evidence type="ECO:0000313" key="9">
    <source>
        <dbReference type="Proteomes" id="UP000662783"/>
    </source>
</evidence>
<dbReference type="GO" id="GO:0008176">
    <property type="term" value="F:tRNA (guanine(46)-N7)-methyltransferase activity"/>
    <property type="evidence" value="ECO:0007669"/>
    <property type="project" value="UniProtKB-UniRule"/>
</dbReference>
<evidence type="ECO:0000256" key="7">
    <source>
        <dbReference type="HAMAP-Rule" id="MF_01057"/>
    </source>
</evidence>
<dbReference type="InterPro" id="IPR029063">
    <property type="entry name" value="SAM-dependent_MTases_sf"/>
</dbReference>